<dbReference type="AlphaFoldDB" id="A0ABD0KQI3"/>
<comment type="caution">
    <text evidence="2">The sequence shown here is derived from an EMBL/GenBank/DDBJ whole genome shotgun (WGS) entry which is preliminary data.</text>
</comment>
<name>A0ABD0KQI3_9CAEN</name>
<gene>
    <name evidence="2" type="ORF">BaRGS_00019353</name>
</gene>
<keyword evidence="3" id="KW-1185">Reference proteome</keyword>
<evidence type="ECO:0000313" key="3">
    <source>
        <dbReference type="Proteomes" id="UP001519460"/>
    </source>
</evidence>
<dbReference type="EMBL" id="JACVVK020000138">
    <property type="protein sequence ID" value="KAK7489409.1"/>
    <property type="molecule type" value="Genomic_DNA"/>
</dbReference>
<evidence type="ECO:0000313" key="2">
    <source>
        <dbReference type="EMBL" id="KAK7489409.1"/>
    </source>
</evidence>
<evidence type="ECO:0000256" key="1">
    <source>
        <dbReference type="SAM" id="MobiDB-lite"/>
    </source>
</evidence>
<feature type="region of interest" description="Disordered" evidence="1">
    <location>
        <begin position="101"/>
        <end position="120"/>
    </location>
</feature>
<feature type="non-terminal residue" evidence="2">
    <location>
        <position position="120"/>
    </location>
</feature>
<reference evidence="2 3" key="1">
    <citation type="journal article" date="2023" name="Sci. Data">
        <title>Genome assembly of the Korean intertidal mud-creeper Batillaria attramentaria.</title>
        <authorList>
            <person name="Patra A.K."/>
            <person name="Ho P.T."/>
            <person name="Jun S."/>
            <person name="Lee S.J."/>
            <person name="Kim Y."/>
            <person name="Won Y.J."/>
        </authorList>
    </citation>
    <scope>NUCLEOTIDE SEQUENCE [LARGE SCALE GENOMIC DNA]</scope>
    <source>
        <strain evidence="2">Wonlab-2016</strain>
    </source>
</reference>
<protein>
    <submittedName>
        <fullName evidence="2">Uncharacterized protein</fullName>
    </submittedName>
</protein>
<organism evidence="2 3">
    <name type="scientific">Batillaria attramentaria</name>
    <dbReference type="NCBI Taxonomy" id="370345"/>
    <lineage>
        <taxon>Eukaryota</taxon>
        <taxon>Metazoa</taxon>
        <taxon>Spiralia</taxon>
        <taxon>Lophotrochozoa</taxon>
        <taxon>Mollusca</taxon>
        <taxon>Gastropoda</taxon>
        <taxon>Caenogastropoda</taxon>
        <taxon>Sorbeoconcha</taxon>
        <taxon>Cerithioidea</taxon>
        <taxon>Batillariidae</taxon>
        <taxon>Batillaria</taxon>
    </lineage>
</organism>
<sequence>SPDSEEQQQRLGYDFAQQELMEKELGNDPIQEAIGAIEKQHEEDKQASPFSCLTPSASRQPPPPPTASSGSTSNGHRTVIISLAIPVSGSAGRTQKIELSGASGGNWLCSGPRDEKVDRG</sequence>
<feature type="region of interest" description="Disordered" evidence="1">
    <location>
        <begin position="36"/>
        <end position="77"/>
    </location>
</feature>
<proteinExistence type="predicted"/>
<dbReference type="Proteomes" id="UP001519460">
    <property type="component" value="Unassembled WGS sequence"/>
</dbReference>
<feature type="non-terminal residue" evidence="2">
    <location>
        <position position="1"/>
    </location>
</feature>
<accession>A0ABD0KQI3</accession>